<dbReference type="InterPro" id="IPR006068">
    <property type="entry name" value="ATPase_P-typ_cation-transptr_C"/>
</dbReference>
<dbReference type="SFLD" id="SFLDS00003">
    <property type="entry name" value="Haloacid_Dehalogenase"/>
    <property type="match status" value="1"/>
</dbReference>
<proteinExistence type="inferred from homology"/>
<dbReference type="Gene3D" id="3.40.50.1000">
    <property type="entry name" value="HAD superfamily/HAD-like"/>
    <property type="match status" value="1"/>
</dbReference>
<dbReference type="InterPro" id="IPR023299">
    <property type="entry name" value="ATPase_P-typ_cyto_dom_N"/>
</dbReference>
<keyword evidence="4 11" id="KW-0812">Transmembrane</keyword>
<evidence type="ECO:0000256" key="8">
    <source>
        <dbReference type="ARBA" id="ARBA00022967"/>
    </source>
</evidence>
<dbReference type="GO" id="GO:0015662">
    <property type="term" value="F:P-type ion transporter activity"/>
    <property type="evidence" value="ECO:0007669"/>
    <property type="project" value="UniProtKB-ARBA"/>
</dbReference>
<feature type="transmembrane region" description="Helical" evidence="11">
    <location>
        <begin position="121"/>
        <end position="142"/>
    </location>
</feature>
<dbReference type="Pfam" id="PF04654">
    <property type="entry name" value="DUF599"/>
    <property type="match status" value="1"/>
</dbReference>
<evidence type="ECO:0000256" key="6">
    <source>
        <dbReference type="ARBA" id="ARBA00022840"/>
    </source>
</evidence>
<dbReference type="CDD" id="cd02080">
    <property type="entry name" value="P-type_ATPase_cation"/>
    <property type="match status" value="1"/>
</dbReference>
<sequence length="1132" mass="121393">MQFATLLAGLDRLALAWAVDGLGLTLLIAYHLYLRRVFRLEPERTYRGRSNRLRRAWVATVRAGDRDILAVQTLRNWVMSATLFASTAIVIALGVVGVAFDRLDLGGLSQSLSLAPSGPDLVRFKLLVLAAIFAGAFLHFALALRYYNHTGFLINLAPEHFTGSGVDQVADTLNRAGGHYHLGTRGFLLAIPFVLWLIGPDWFLGGVAVCLVLLYRFDFLVDGEPARAVAAPGAFDLGDPFALQGDAVLHALHSTVDGLSTAEAAKRLAAVGPNRLPSPPKDGPIKRFLKHFNDILIYILIAAAAATALKGYWIDTWVILAVVVINAIIGFIQEGRAEDALEGIRKMLSLHAHSRRGGHWVEVESADLVPGDIVRLRAGDRVPADLRLLEVVNLRIEESALTGESVPSTKGSEPVDDAAGIGDRHGMAYSGTLVAAGQGTGVVTATGPHTELGRINRMIAEVETLDTPLTRQMTAFGRVLSVIILGMAVAMVLIGWFLHSFGVEELMMATIGFAVAAIPEGLPAIMTITLALGVQEMVRRNAITRKLPAVETLGSVTVVCSDKTGTLTRNEMTARHVVTPVDQYDAAGIGYAPEGHLSLHGQPIAVAAHPDLRALIEVMAVCNDAEIAEEDGHWRVIGEPTEGALRTLAHKADFAAADYPRLAVVPFDSDLKFMATLNRLPGGGRRILMKGAPDRLLDRCAGQRGADGSVKPLDRAFWEDWIDRLSAQGLRVLAAASREVEADQDDLGVADVAQGMVLLGLVGIIDPPRPEAITAIAACRQAGIAVKMITGDHAGTASAIGREMGITTDDRAVTGAELEAASDAQLQTIVADYAIFARTSPEHKLRLVQALQANGEVVAMTGDGVNDAPALKRADVGIAMGIKGTEATKEAAEIVLADDNFASIERAIEEGRTIYDNLQKSILFLLPTNGAQALVILAAILFGFTLPLAPVQILWVNMVTAVTLSLALAFEPAEPGVMSRPPRRPGAPILGWYFIWRIALVSVLIGVATTAVFLFEEGRGYSVAAAQTMAVNTLAFGQLFFLFNSRFLHASSLRVGLWFTNRVVWLAVGVLVLLQLLFVYAPFLNRWFHTAPLAPRDWLLPVGIGVAIFLVVELEKAVVRWVATPGGPRPSA</sequence>
<feature type="transmembrane region" description="Helical" evidence="11">
    <location>
        <begin position="1021"/>
        <end position="1043"/>
    </location>
</feature>
<keyword evidence="6" id="KW-0067">ATP-binding</keyword>
<dbReference type="RefSeq" id="WP_100920382.1">
    <property type="nucleotide sequence ID" value="NZ_CP020370.1"/>
</dbReference>
<feature type="transmembrane region" description="Helical" evidence="11">
    <location>
        <begin position="77"/>
        <end position="100"/>
    </location>
</feature>
<dbReference type="Gene3D" id="2.70.150.10">
    <property type="entry name" value="Calcium-transporting ATPase, cytoplasmic transduction domain A"/>
    <property type="match status" value="1"/>
</dbReference>
<feature type="transmembrane region" description="Helical" evidence="11">
    <location>
        <begin position="1063"/>
        <end position="1083"/>
    </location>
</feature>
<dbReference type="SUPFAM" id="SSF56784">
    <property type="entry name" value="HAD-like"/>
    <property type="match status" value="1"/>
</dbReference>
<feature type="transmembrane region" description="Helical" evidence="11">
    <location>
        <begin position="511"/>
        <end position="534"/>
    </location>
</feature>
<evidence type="ECO:0000313" key="14">
    <source>
        <dbReference type="Proteomes" id="UP000232638"/>
    </source>
</evidence>
<reference evidence="13 14" key="1">
    <citation type="submission" date="2017-03" db="EMBL/GenBank/DDBJ databases">
        <title>Complete genome sequence of Candidatus 'Thiodictyon syntrophicum' sp. nov. strain Cad16T, a photolithoautotroph purple sulfur bacterium isolated from an alpine meromictic lake.</title>
        <authorList>
            <person name="Luedin S.M."/>
            <person name="Pothier J.F."/>
            <person name="Danza F."/>
            <person name="Storelli N."/>
            <person name="Wittwer M."/>
            <person name="Tonolla M."/>
        </authorList>
    </citation>
    <scope>NUCLEOTIDE SEQUENCE [LARGE SCALE GENOMIC DNA]</scope>
    <source>
        <strain evidence="13 14">Cad16T</strain>
    </source>
</reference>
<name>A0A2K8UAR5_9GAMM</name>
<dbReference type="InterPro" id="IPR018303">
    <property type="entry name" value="ATPase_P-typ_P_site"/>
</dbReference>
<keyword evidence="8" id="KW-1278">Translocase</keyword>
<keyword evidence="9 11" id="KW-1133">Transmembrane helix</keyword>
<dbReference type="Pfam" id="PF08282">
    <property type="entry name" value="Hydrolase_3"/>
    <property type="match status" value="1"/>
</dbReference>
<dbReference type="SFLD" id="SFLDF00027">
    <property type="entry name" value="p-type_atpase"/>
    <property type="match status" value="1"/>
</dbReference>
<dbReference type="NCBIfam" id="TIGR01494">
    <property type="entry name" value="ATPase_P-type"/>
    <property type="match status" value="2"/>
</dbReference>
<keyword evidence="7" id="KW-0460">Magnesium</keyword>
<feature type="transmembrane region" description="Helical" evidence="11">
    <location>
        <begin position="990"/>
        <end position="1015"/>
    </location>
</feature>
<accession>A0A2K8UAR5</accession>
<dbReference type="Proteomes" id="UP000232638">
    <property type="component" value="Chromosome"/>
</dbReference>
<evidence type="ECO:0000256" key="3">
    <source>
        <dbReference type="ARBA" id="ARBA00022553"/>
    </source>
</evidence>
<dbReference type="OrthoDB" id="9814270at2"/>
<dbReference type="Gene3D" id="3.40.1110.10">
    <property type="entry name" value="Calcium-transporting ATPase, cytoplasmic domain N"/>
    <property type="match status" value="1"/>
</dbReference>
<evidence type="ECO:0000256" key="9">
    <source>
        <dbReference type="ARBA" id="ARBA00022989"/>
    </source>
</evidence>
<dbReference type="InterPro" id="IPR036412">
    <property type="entry name" value="HAD-like_sf"/>
</dbReference>
<keyword evidence="5" id="KW-0547">Nucleotide-binding</keyword>
<dbReference type="SFLD" id="SFLDG00002">
    <property type="entry name" value="C1.7:_P-type_atpase_like"/>
    <property type="match status" value="1"/>
</dbReference>
<dbReference type="InterPro" id="IPR023214">
    <property type="entry name" value="HAD_sf"/>
</dbReference>
<dbReference type="Pfam" id="PF13246">
    <property type="entry name" value="Cation_ATPase"/>
    <property type="match status" value="1"/>
</dbReference>
<dbReference type="InterPro" id="IPR004014">
    <property type="entry name" value="ATPase_P-typ_cation-transptr_N"/>
</dbReference>
<evidence type="ECO:0000256" key="7">
    <source>
        <dbReference type="ARBA" id="ARBA00022842"/>
    </source>
</evidence>
<evidence type="ECO:0000256" key="2">
    <source>
        <dbReference type="ARBA" id="ARBA00005675"/>
    </source>
</evidence>
<feature type="transmembrane region" description="Helical" evidence="11">
    <location>
        <begin position="952"/>
        <end position="970"/>
    </location>
</feature>
<dbReference type="SMART" id="SM00831">
    <property type="entry name" value="Cation_ATPase_N"/>
    <property type="match status" value="1"/>
</dbReference>
<gene>
    <name evidence="13" type="ORF">THSYN_18100</name>
</gene>
<keyword evidence="3" id="KW-0597">Phosphoprotein</keyword>
<dbReference type="PRINTS" id="PR00120">
    <property type="entry name" value="HATPASE"/>
</dbReference>
<feature type="transmembrane region" description="Helical" evidence="11">
    <location>
        <begin position="479"/>
        <end position="499"/>
    </location>
</feature>
<dbReference type="FunFam" id="2.70.150.10:FF:000160">
    <property type="entry name" value="Sarcoplasmic/endoplasmic reticulum calcium ATPase 1"/>
    <property type="match status" value="1"/>
</dbReference>
<dbReference type="SUPFAM" id="SSF81665">
    <property type="entry name" value="Calcium ATPase, transmembrane domain M"/>
    <property type="match status" value="1"/>
</dbReference>
<evidence type="ECO:0000259" key="12">
    <source>
        <dbReference type="SMART" id="SM00831"/>
    </source>
</evidence>
<evidence type="ECO:0000256" key="10">
    <source>
        <dbReference type="ARBA" id="ARBA00023136"/>
    </source>
</evidence>
<dbReference type="InterPro" id="IPR008250">
    <property type="entry name" value="ATPase_P-typ_transduc_dom_A_sf"/>
</dbReference>
<dbReference type="GO" id="GO:0016887">
    <property type="term" value="F:ATP hydrolysis activity"/>
    <property type="evidence" value="ECO:0007669"/>
    <property type="project" value="InterPro"/>
</dbReference>
<dbReference type="GO" id="GO:0005524">
    <property type="term" value="F:ATP binding"/>
    <property type="evidence" value="ECO:0007669"/>
    <property type="project" value="UniProtKB-KW"/>
</dbReference>
<comment type="subcellular location">
    <subcellularLocation>
        <location evidence="1">Endomembrane system</location>
        <topology evidence="1">Multi-pass membrane protein</topology>
    </subcellularLocation>
</comment>
<organism evidence="13 14">
    <name type="scientific">Candidatus Thiodictyon syntrophicum</name>
    <dbReference type="NCBI Taxonomy" id="1166950"/>
    <lineage>
        <taxon>Bacteria</taxon>
        <taxon>Pseudomonadati</taxon>
        <taxon>Pseudomonadota</taxon>
        <taxon>Gammaproteobacteria</taxon>
        <taxon>Chromatiales</taxon>
        <taxon>Chromatiaceae</taxon>
        <taxon>Thiodictyon</taxon>
    </lineage>
</organism>
<dbReference type="EMBL" id="CP020370">
    <property type="protein sequence ID" value="AUB82664.1"/>
    <property type="molecule type" value="Genomic_DNA"/>
</dbReference>
<dbReference type="InterPro" id="IPR006747">
    <property type="entry name" value="DUF599"/>
</dbReference>
<dbReference type="PRINTS" id="PR00119">
    <property type="entry name" value="CATATPASE"/>
</dbReference>
<feature type="domain" description="Cation-transporting P-type ATPase N-terminal" evidence="12">
    <location>
        <begin position="239"/>
        <end position="312"/>
    </location>
</feature>
<evidence type="ECO:0000256" key="5">
    <source>
        <dbReference type="ARBA" id="ARBA00022741"/>
    </source>
</evidence>
<feature type="transmembrane region" description="Helical" evidence="11">
    <location>
        <begin position="295"/>
        <end position="313"/>
    </location>
</feature>
<evidence type="ECO:0000256" key="11">
    <source>
        <dbReference type="SAM" id="Phobius"/>
    </source>
</evidence>
<dbReference type="KEGG" id="tsy:THSYN_18100"/>
<dbReference type="AlphaFoldDB" id="A0A2K8UAR5"/>
<dbReference type="SUPFAM" id="SSF81660">
    <property type="entry name" value="Metal cation-transporting ATPase, ATP-binding domain N"/>
    <property type="match status" value="1"/>
</dbReference>
<dbReference type="PANTHER" id="PTHR42861">
    <property type="entry name" value="CALCIUM-TRANSPORTING ATPASE"/>
    <property type="match status" value="1"/>
</dbReference>
<dbReference type="InterPro" id="IPR044492">
    <property type="entry name" value="P_typ_ATPase_HD_dom"/>
</dbReference>
<keyword evidence="14" id="KW-1185">Reference proteome</keyword>
<keyword evidence="10 11" id="KW-0472">Membrane</keyword>
<dbReference type="Gene3D" id="1.20.1110.10">
    <property type="entry name" value="Calcium-transporting ATPase, transmembrane domain"/>
    <property type="match status" value="1"/>
</dbReference>
<feature type="transmembrane region" description="Helical" evidence="11">
    <location>
        <begin position="1098"/>
        <end position="1114"/>
    </location>
</feature>
<protein>
    <submittedName>
        <fullName evidence="13">Carbonate dehydratase</fullName>
    </submittedName>
</protein>
<dbReference type="Pfam" id="PF00690">
    <property type="entry name" value="Cation_ATPase_N"/>
    <property type="match status" value="1"/>
</dbReference>
<dbReference type="FunFam" id="3.40.50.1000:FF:000028">
    <property type="entry name" value="Calcium-transporting P-type ATPase, putative"/>
    <property type="match status" value="1"/>
</dbReference>
<feature type="transmembrane region" description="Helical" evidence="11">
    <location>
        <begin position="187"/>
        <end position="215"/>
    </location>
</feature>
<dbReference type="Pfam" id="PF00122">
    <property type="entry name" value="E1-E2_ATPase"/>
    <property type="match status" value="1"/>
</dbReference>
<dbReference type="Pfam" id="PF00689">
    <property type="entry name" value="Cation_ATPase_C"/>
    <property type="match status" value="1"/>
</dbReference>
<feature type="transmembrane region" description="Helical" evidence="11">
    <location>
        <begin position="922"/>
        <end position="946"/>
    </location>
</feature>
<dbReference type="InterPro" id="IPR001757">
    <property type="entry name" value="P_typ_ATPase"/>
</dbReference>
<dbReference type="InterPro" id="IPR023298">
    <property type="entry name" value="ATPase_P-typ_TM_dom_sf"/>
</dbReference>
<dbReference type="PROSITE" id="PS00154">
    <property type="entry name" value="ATPASE_E1_E2"/>
    <property type="match status" value="1"/>
</dbReference>
<comment type="similarity">
    <text evidence="2">Belongs to the cation transport ATPase (P-type) (TC 3.A.3) family. Type IIA subfamily.</text>
</comment>
<evidence type="ECO:0000256" key="4">
    <source>
        <dbReference type="ARBA" id="ARBA00022692"/>
    </source>
</evidence>
<evidence type="ECO:0000313" key="13">
    <source>
        <dbReference type="EMBL" id="AUB82664.1"/>
    </source>
</evidence>
<dbReference type="GO" id="GO:0012505">
    <property type="term" value="C:endomembrane system"/>
    <property type="evidence" value="ECO:0007669"/>
    <property type="project" value="UniProtKB-SubCell"/>
</dbReference>
<dbReference type="GO" id="GO:0016020">
    <property type="term" value="C:membrane"/>
    <property type="evidence" value="ECO:0007669"/>
    <property type="project" value="InterPro"/>
</dbReference>
<feature type="transmembrane region" description="Helical" evidence="11">
    <location>
        <begin position="12"/>
        <end position="33"/>
    </location>
</feature>
<dbReference type="InterPro" id="IPR059000">
    <property type="entry name" value="ATPase_P-type_domA"/>
</dbReference>
<evidence type="ECO:0000256" key="1">
    <source>
        <dbReference type="ARBA" id="ARBA00004127"/>
    </source>
</evidence>
<dbReference type="SUPFAM" id="SSF81653">
    <property type="entry name" value="Calcium ATPase, transduction domain A"/>
    <property type="match status" value="1"/>
</dbReference>